<keyword evidence="3" id="KW-0813">Transport</keyword>
<evidence type="ECO:0008006" key="11">
    <source>
        <dbReference type="Google" id="ProtNLM"/>
    </source>
</evidence>
<dbReference type="EMBL" id="KK198760">
    <property type="protein sequence ID" value="KCW57199.1"/>
    <property type="molecule type" value="Genomic_DNA"/>
</dbReference>
<evidence type="ECO:0000256" key="1">
    <source>
        <dbReference type="ARBA" id="ARBA00004572"/>
    </source>
</evidence>
<evidence type="ECO:0000313" key="10">
    <source>
        <dbReference type="EMBL" id="KCW57199.1"/>
    </source>
</evidence>
<dbReference type="PANTHER" id="PTHR34944">
    <property type="entry name" value="MITOCHONDRIAL IMPORT RECEPTOR SUBUNIT TOM7"/>
    <property type="match status" value="1"/>
</dbReference>
<comment type="subcellular location">
    <subcellularLocation>
        <location evidence="1">Mitochondrion outer membrane</location>
        <topology evidence="1">Single-pass membrane protein</topology>
    </subcellularLocation>
</comment>
<dbReference type="InParanoid" id="A0A059ATW3"/>
<organism evidence="10">
    <name type="scientific">Eucalyptus grandis</name>
    <name type="common">Flooded gum</name>
    <dbReference type="NCBI Taxonomy" id="71139"/>
    <lineage>
        <taxon>Eukaryota</taxon>
        <taxon>Viridiplantae</taxon>
        <taxon>Streptophyta</taxon>
        <taxon>Embryophyta</taxon>
        <taxon>Tracheophyta</taxon>
        <taxon>Spermatophyta</taxon>
        <taxon>Magnoliopsida</taxon>
        <taxon>eudicotyledons</taxon>
        <taxon>Gunneridae</taxon>
        <taxon>Pentapetalae</taxon>
        <taxon>rosids</taxon>
        <taxon>malvids</taxon>
        <taxon>Myrtales</taxon>
        <taxon>Myrtaceae</taxon>
        <taxon>Myrtoideae</taxon>
        <taxon>Eucalypteae</taxon>
        <taxon>Eucalyptus</taxon>
    </lineage>
</organism>
<proteinExistence type="inferred from homology"/>
<dbReference type="GO" id="GO:0030150">
    <property type="term" value="P:protein import into mitochondrial matrix"/>
    <property type="evidence" value="ECO:0007669"/>
    <property type="project" value="InterPro"/>
</dbReference>
<gene>
    <name evidence="10" type="ORF">EUGRSUZ_H00014</name>
</gene>
<dbReference type="Pfam" id="PF08038">
    <property type="entry name" value="Tom7"/>
    <property type="match status" value="1"/>
</dbReference>
<keyword evidence="7" id="KW-1133">Transmembrane helix</keyword>
<evidence type="ECO:0000256" key="7">
    <source>
        <dbReference type="ARBA" id="ARBA00022989"/>
    </source>
</evidence>
<dbReference type="AlphaFoldDB" id="A0A059ATW3"/>
<protein>
    <recommendedName>
        <fullName evidence="11">Mitochondrial import receptor subunit TOM7-1</fullName>
    </recommendedName>
</protein>
<keyword evidence="9" id="KW-0472">Membrane</keyword>
<accession>A0A059ATW3</accession>
<evidence type="ECO:0000256" key="9">
    <source>
        <dbReference type="ARBA" id="ARBA00023136"/>
    </source>
</evidence>
<keyword evidence="5" id="KW-1000">Mitochondrion outer membrane</keyword>
<dbReference type="InterPro" id="IPR012621">
    <property type="entry name" value="Tom7"/>
</dbReference>
<dbReference type="Gramene" id="KCW57199">
    <property type="protein sequence ID" value="KCW57199"/>
    <property type="gene ID" value="EUGRSUZ_H00014"/>
</dbReference>
<evidence type="ECO:0000256" key="8">
    <source>
        <dbReference type="ARBA" id="ARBA00023128"/>
    </source>
</evidence>
<evidence type="ECO:0000256" key="6">
    <source>
        <dbReference type="ARBA" id="ARBA00022927"/>
    </source>
</evidence>
<keyword evidence="8" id="KW-0496">Mitochondrion</keyword>
<comment type="similarity">
    <text evidence="2">Belongs to the Tom7 family.</text>
</comment>
<evidence type="ECO:0000256" key="4">
    <source>
        <dbReference type="ARBA" id="ARBA00022692"/>
    </source>
</evidence>
<keyword evidence="4" id="KW-0812">Transmembrane</keyword>
<keyword evidence="6" id="KW-0653">Protein transport</keyword>
<sequence>MSSGRGKGGRGGGARAVEDDGWAVAQAIKEWSRWAMNKAKVITHYGFIPVVVIIGMNSELKPHLSRLLSPFQFHDASPSFLFQFHFCLFELEQELCPTCYFDLHLNTINYSLLIVSFHKHRGGRRHTAASLPASGCSNNVSSPSGLEKRTWVGEENTTFGIFDF</sequence>
<dbReference type="STRING" id="71139.A0A059ATW3"/>
<evidence type="ECO:0000256" key="5">
    <source>
        <dbReference type="ARBA" id="ARBA00022787"/>
    </source>
</evidence>
<dbReference type="GO" id="GO:0005742">
    <property type="term" value="C:mitochondrial outer membrane translocase complex"/>
    <property type="evidence" value="ECO:0007669"/>
    <property type="project" value="InterPro"/>
</dbReference>
<evidence type="ECO:0000256" key="3">
    <source>
        <dbReference type="ARBA" id="ARBA00022448"/>
    </source>
</evidence>
<reference evidence="10" key="1">
    <citation type="submission" date="2013-07" db="EMBL/GenBank/DDBJ databases">
        <title>The genome of Eucalyptus grandis.</title>
        <authorList>
            <person name="Schmutz J."/>
            <person name="Hayes R."/>
            <person name="Myburg A."/>
            <person name="Tuskan G."/>
            <person name="Grattapaglia D."/>
            <person name="Rokhsar D.S."/>
        </authorList>
    </citation>
    <scope>NUCLEOTIDE SEQUENCE</scope>
    <source>
        <tissue evidence="10">Leaf extractions</tissue>
    </source>
</reference>
<name>A0A059ATW3_EUCGR</name>
<dbReference type="PANTHER" id="PTHR34944:SF2">
    <property type="entry name" value="MITOCHONDRIAL IMPORT RECEPTOR SUBUNIT TOM7"/>
    <property type="match status" value="1"/>
</dbReference>
<evidence type="ECO:0000256" key="2">
    <source>
        <dbReference type="ARBA" id="ARBA00010917"/>
    </source>
</evidence>